<sequence>MTTALPILLDVAAIAVLVLGLYFPRHRRADLVVAFLGVNIGVYAVSAVLASTTVAAGVGLGLFGVLSIIRLRSSEISQREVAYYFASLAVGLLTGLADAVTPEVAGLVALVVAALAVGDSRLLFGGYDTQEVHLDRAIADEADLRRTLGELLGAEIVGVSVVRLDLVNDLTVVQVRLRRPSGVPRRSPRRTADAAERAGASQEVA</sequence>
<keyword evidence="2" id="KW-1133">Transmembrane helix</keyword>
<keyword evidence="4" id="KW-1185">Reference proteome</keyword>
<dbReference type="InterPro" id="IPR032531">
    <property type="entry name" value="DUF4956"/>
</dbReference>
<keyword evidence="2" id="KW-0472">Membrane</keyword>
<feature type="transmembrane region" description="Helical" evidence="2">
    <location>
        <begin position="81"/>
        <end position="100"/>
    </location>
</feature>
<reference evidence="4" key="1">
    <citation type="journal article" date="2019" name="Int. J. Syst. Evol. Microbiol.">
        <title>The Global Catalogue of Microorganisms (GCM) 10K type strain sequencing project: providing services to taxonomists for standard genome sequencing and annotation.</title>
        <authorList>
            <consortium name="The Broad Institute Genomics Platform"/>
            <consortium name="The Broad Institute Genome Sequencing Center for Infectious Disease"/>
            <person name="Wu L."/>
            <person name="Ma J."/>
        </authorList>
    </citation>
    <scope>NUCLEOTIDE SEQUENCE [LARGE SCALE GENOMIC DNA]</scope>
    <source>
        <strain evidence="4">CCUG 56698</strain>
    </source>
</reference>
<feature type="transmembrane region" description="Helical" evidence="2">
    <location>
        <begin position="7"/>
        <end position="23"/>
    </location>
</feature>
<dbReference type="EMBL" id="JBHTEF010000001">
    <property type="protein sequence ID" value="MFC7581464.1"/>
    <property type="molecule type" value="Genomic_DNA"/>
</dbReference>
<feature type="region of interest" description="Disordered" evidence="1">
    <location>
        <begin position="182"/>
        <end position="205"/>
    </location>
</feature>
<dbReference type="RefSeq" id="WP_380974804.1">
    <property type="nucleotide sequence ID" value="NZ_JBHTEF010000001.1"/>
</dbReference>
<name>A0ABW2SNK1_9ACTO</name>
<keyword evidence="2" id="KW-0812">Transmembrane</keyword>
<evidence type="ECO:0000313" key="3">
    <source>
        <dbReference type="EMBL" id="MFC7581464.1"/>
    </source>
</evidence>
<comment type="caution">
    <text evidence="3">The sequence shown here is derived from an EMBL/GenBank/DDBJ whole genome shotgun (WGS) entry which is preliminary data.</text>
</comment>
<feature type="transmembrane region" description="Helical" evidence="2">
    <location>
        <begin position="106"/>
        <end position="124"/>
    </location>
</feature>
<dbReference type="Pfam" id="PF16316">
    <property type="entry name" value="DUF4956"/>
    <property type="match status" value="1"/>
</dbReference>
<evidence type="ECO:0000313" key="4">
    <source>
        <dbReference type="Proteomes" id="UP001596527"/>
    </source>
</evidence>
<organism evidence="3 4">
    <name type="scientific">Schaalia naturae</name>
    <dbReference type="NCBI Taxonomy" id="635203"/>
    <lineage>
        <taxon>Bacteria</taxon>
        <taxon>Bacillati</taxon>
        <taxon>Actinomycetota</taxon>
        <taxon>Actinomycetes</taxon>
        <taxon>Actinomycetales</taxon>
        <taxon>Actinomycetaceae</taxon>
        <taxon>Schaalia</taxon>
    </lineage>
</organism>
<gene>
    <name evidence="3" type="ORF">ACFQWG_09690</name>
</gene>
<proteinExistence type="predicted"/>
<feature type="transmembrane region" description="Helical" evidence="2">
    <location>
        <begin position="43"/>
        <end position="69"/>
    </location>
</feature>
<protein>
    <submittedName>
        <fullName evidence="3">DUF4956 domain-containing protein</fullName>
    </submittedName>
</protein>
<evidence type="ECO:0000256" key="1">
    <source>
        <dbReference type="SAM" id="MobiDB-lite"/>
    </source>
</evidence>
<accession>A0ABW2SNK1</accession>
<evidence type="ECO:0000256" key="2">
    <source>
        <dbReference type="SAM" id="Phobius"/>
    </source>
</evidence>
<dbReference type="Proteomes" id="UP001596527">
    <property type="component" value="Unassembled WGS sequence"/>
</dbReference>